<dbReference type="Proteomes" id="UP000823388">
    <property type="component" value="Chromosome 9N"/>
</dbReference>
<dbReference type="EMBL" id="CM029054">
    <property type="protein sequence ID" value="KAG2537108.1"/>
    <property type="molecule type" value="Genomic_DNA"/>
</dbReference>
<organism evidence="1 2">
    <name type="scientific">Panicum virgatum</name>
    <name type="common">Blackwell switchgrass</name>
    <dbReference type="NCBI Taxonomy" id="38727"/>
    <lineage>
        <taxon>Eukaryota</taxon>
        <taxon>Viridiplantae</taxon>
        <taxon>Streptophyta</taxon>
        <taxon>Embryophyta</taxon>
        <taxon>Tracheophyta</taxon>
        <taxon>Spermatophyta</taxon>
        <taxon>Magnoliopsida</taxon>
        <taxon>Liliopsida</taxon>
        <taxon>Poales</taxon>
        <taxon>Poaceae</taxon>
        <taxon>PACMAD clade</taxon>
        <taxon>Panicoideae</taxon>
        <taxon>Panicodae</taxon>
        <taxon>Paniceae</taxon>
        <taxon>Panicinae</taxon>
        <taxon>Panicum</taxon>
        <taxon>Panicum sect. Hiantes</taxon>
    </lineage>
</organism>
<sequence length="158" mass="17138">MGSPTYQTGDENPSLAAADGGRLVKLSSWKSATQPPTPPLFRHPTAVSPQRAVLFAFLPTTASMDRLHGPHGRDGGNTAASKMDSEALASCGHQPNACLNCRACHEPNMLRLSKLCRNRRRSSVFQRQQGNPHKATCVLHRKTLHLGNLSMPYRLGGT</sequence>
<proteinExistence type="predicted"/>
<keyword evidence="2" id="KW-1185">Reference proteome</keyword>
<evidence type="ECO:0000313" key="2">
    <source>
        <dbReference type="Proteomes" id="UP000823388"/>
    </source>
</evidence>
<name>A0A8T0MK34_PANVG</name>
<gene>
    <name evidence="1" type="ORF">PVAP13_9NG328800</name>
</gene>
<reference evidence="1" key="1">
    <citation type="submission" date="2020-05" db="EMBL/GenBank/DDBJ databases">
        <title>WGS assembly of Panicum virgatum.</title>
        <authorList>
            <person name="Lovell J.T."/>
            <person name="Jenkins J."/>
            <person name="Shu S."/>
            <person name="Juenger T.E."/>
            <person name="Schmutz J."/>
        </authorList>
    </citation>
    <scope>NUCLEOTIDE SEQUENCE</scope>
    <source>
        <strain evidence="1">AP13</strain>
    </source>
</reference>
<dbReference type="AlphaFoldDB" id="A0A8T0MK34"/>
<accession>A0A8T0MK34</accession>
<evidence type="ECO:0000313" key="1">
    <source>
        <dbReference type="EMBL" id="KAG2537108.1"/>
    </source>
</evidence>
<protein>
    <submittedName>
        <fullName evidence="1">Uncharacterized protein</fullName>
    </submittedName>
</protein>
<comment type="caution">
    <text evidence="1">The sequence shown here is derived from an EMBL/GenBank/DDBJ whole genome shotgun (WGS) entry which is preliminary data.</text>
</comment>